<sequence>MPRGYCFRTDLMLPPFDDFNVILGMDWLTMHDVVVNCRRKIIELKCQNGEILRIESDDSIELPTMISSMLAQKNMKKGYDAYLAFVLDTKDESEHTEHLRVVLQTLRDKKLFAKFSKCEFWLRKVGFLGHIVSANGIRVEPSKISAIVDWKPSRNVFEVCIFLGLGGYYRRFVKGFSMIATPMTHLLQKDVKFE</sequence>
<dbReference type="PANTHER" id="PTHR37984">
    <property type="entry name" value="PROTEIN CBG26694"/>
    <property type="match status" value="1"/>
</dbReference>
<dbReference type="AlphaFoldDB" id="A0A8J5ZCU1"/>
<dbReference type="SUPFAM" id="SSF56672">
    <property type="entry name" value="DNA/RNA polymerases"/>
    <property type="match status" value="1"/>
</dbReference>
<reference evidence="5 6" key="1">
    <citation type="journal article" date="2021" name="bioRxiv">
        <title>The Gossypium anomalum genome as a resource for cotton improvement and evolutionary analysis of hybrid incompatibility.</title>
        <authorList>
            <person name="Grover C.E."/>
            <person name="Yuan D."/>
            <person name="Arick M.A."/>
            <person name="Miller E.R."/>
            <person name="Hu G."/>
            <person name="Peterson D.G."/>
            <person name="Wendel J.F."/>
            <person name="Udall J.A."/>
        </authorList>
    </citation>
    <scope>NUCLEOTIDE SEQUENCE [LARGE SCALE GENOMIC DNA]</scope>
    <source>
        <strain evidence="5">JFW-Udall</strain>
        <tissue evidence="5">Leaf</tissue>
    </source>
</reference>
<dbReference type="Gene3D" id="3.30.70.270">
    <property type="match status" value="2"/>
</dbReference>
<evidence type="ECO:0000256" key="2">
    <source>
        <dbReference type="ARBA" id="ARBA00022695"/>
    </source>
</evidence>
<dbReference type="PANTHER" id="PTHR37984:SF5">
    <property type="entry name" value="PROTEIN NYNRIN-LIKE"/>
    <property type="match status" value="1"/>
</dbReference>
<proteinExistence type="predicted"/>
<dbReference type="GO" id="GO:0004519">
    <property type="term" value="F:endonuclease activity"/>
    <property type="evidence" value="ECO:0007669"/>
    <property type="project" value="UniProtKB-KW"/>
</dbReference>
<dbReference type="InterPro" id="IPR050951">
    <property type="entry name" value="Retrovirus_Pol_polyprotein"/>
</dbReference>
<accession>A0A8J5ZCU1</accession>
<dbReference type="Gene3D" id="2.40.70.10">
    <property type="entry name" value="Acid Proteases"/>
    <property type="match status" value="1"/>
</dbReference>
<evidence type="ECO:0000313" key="6">
    <source>
        <dbReference type="Proteomes" id="UP000701853"/>
    </source>
</evidence>
<evidence type="ECO:0000256" key="3">
    <source>
        <dbReference type="ARBA" id="ARBA00022722"/>
    </source>
</evidence>
<protein>
    <recommendedName>
        <fullName evidence="7">Reverse transcriptase domain-containing protein</fullName>
    </recommendedName>
</protein>
<comment type="caution">
    <text evidence="5">The sequence shown here is derived from an EMBL/GenBank/DDBJ whole genome shotgun (WGS) entry which is preliminary data.</text>
</comment>
<dbReference type="EMBL" id="JAHUZN010000004">
    <property type="protein sequence ID" value="KAG8496876.1"/>
    <property type="molecule type" value="Genomic_DNA"/>
</dbReference>
<name>A0A8J5ZCU1_9ROSI</name>
<gene>
    <name evidence="5" type="ORF">CXB51_008073</name>
</gene>
<organism evidence="5 6">
    <name type="scientific">Gossypium anomalum</name>
    <dbReference type="NCBI Taxonomy" id="47600"/>
    <lineage>
        <taxon>Eukaryota</taxon>
        <taxon>Viridiplantae</taxon>
        <taxon>Streptophyta</taxon>
        <taxon>Embryophyta</taxon>
        <taxon>Tracheophyta</taxon>
        <taxon>Spermatophyta</taxon>
        <taxon>Magnoliopsida</taxon>
        <taxon>eudicotyledons</taxon>
        <taxon>Gunneridae</taxon>
        <taxon>Pentapetalae</taxon>
        <taxon>rosids</taxon>
        <taxon>malvids</taxon>
        <taxon>Malvales</taxon>
        <taxon>Malvaceae</taxon>
        <taxon>Malvoideae</taxon>
        <taxon>Gossypium</taxon>
    </lineage>
</organism>
<dbReference type="OrthoDB" id="415724at2759"/>
<dbReference type="InterPro" id="IPR043502">
    <property type="entry name" value="DNA/RNA_pol_sf"/>
</dbReference>
<evidence type="ECO:0008006" key="7">
    <source>
        <dbReference type="Google" id="ProtNLM"/>
    </source>
</evidence>
<keyword evidence="1" id="KW-0808">Transferase</keyword>
<keyword evidence="4" id="KW-0255">Endonuclease</keyword>
<evidence type="ECO:0000313" key="5">
    <source>
        <dbReference type="EMBL" id="KAG8496876.1"/>
    </source>
</evidence>
<dbReference type="InterPro" id="IPR043128">
    <property type="entry name" value="Rev_trsase/Diguanyl_cyclase"/>
</dbReference>
<dbReference type="Proteomes" id="UP000701853">
    <property type="component" value="Chromosome 4"/>
</dbReference>
<keyword evidence="6" id="KW-1185">Reference proteome</keyword>
<keyword evidence="3" id="KW-0540">Nuclease</keyword>
<evidence type="ECO:0000256" key="1">
    <source>
        <dbReference type="ARBA" id="ARBA00022679"/>
    </source>
</evidence>
<evidence type="ECO:0000256" key="4">
    <source>
        <dbReference type="ARBA" id="ARBA00022759"/>
    </source>
</evidence>
<dbReference type="GO" id="GO:0016779">
    <property type="term" value="F:nucleotidyltransferase activity"/>
    <property type="evidence" value="ECO:0007669"/>
    <property type="project" value="UniProtKB-KW"/>
</dbReference>
<keyword evidence="2" id="KW-0548">Nucleotidyltransferase</keyword>
<dbReference type="Pfam" id="PF08284">
    <property type="entry name" value="RVP_2"/>
    <property type="match status" value="1"/>
</dbReference>
<dbReference type="InterPro" id="IPR021109">
    <property type="entry name" value="Peptidase_aspartic_dom_sf"/>
</dbReference>
<keyword evidence="4" id="KW-0378">Hydrolase</keyword>